<reference evidence="10" key="2">
    <citation type="submission" date="2025-09" db="UniProtKB">
        <authorList>
            <consortium name="Ensembl"/>
        </authorList>
    </citation>
    <scope>IDENTIFICATION</scope>
</reference>
<dbReference type="PANTHER" id="PTHR31057">
    <property type="entry name" value="E3 UFM1-PROTEIN LIGASE 1"/>
    <property type="match status" value="1"/>
</dbReference>
<proteinExistence type="inferred from homology"/>
<dbReference type="Proteomes" id="UP000694523">
    <property type="component" value="Unplaced"/>
</dbReference>
<evidence type="ECO:0000259" key="8">
    <source>
        <dbReference type="Pfam" id="PF23659"/>
    </source>
</evidence>
<dbReference type="GO" id="GO:0034976">
    <property type="term" value="P:response to endoplasmic reticulum stress"/>
    <property type="evidence" value="ECO:0007669"/>
    <property type="project" value="TreeGrafter"/>
</dbReference>
<evidence type="ECO:0000256" key="3">
    <source>
        <dbReference type="ARBA" id="ARBA00022679"/>
    </source>
</evidence>
<evidence type="ECO:0000256" key="6">
    <source>
        <dbReference type="SAM" id="MobiDB-lite"/>
    </source>
</evidence>
<dbReference type="InterPro" id="IPR056761">
    <property type="entry name" value="Ufl1-like_C"/>
</dbReference>
<feature type="domain" description="E3 UFM1-protein ligase 1-like" evidence="8">
    <location>
        <begin position="542"/>
        <end position="660"/>
    </location>
</feature>
<feature type="region of interest" description="Disordered" evidence="6">
    <location>
        <begin position="406"/>
        <end position="478"/>
    </location>
</feature>
<reference evidence="10" key="1">
    <citation type="submission" date="2025-08" db="UniProtKB">
        <authorList>
            <consortium name="Ensembl"/>
        </authorList>
    </citation>
    <scope>IDENTIFICATION</scope>
</reference>
<dbReference type="GO" id="GO:0061666">
    <property type="term" value="F:UFM1 ligase activity"/>
    <property type="evidence" value="ECO:0007669"/>
    <property type="project" value="InterPro"/>
</dbReference>
<keyword evidence="4" id="KW-0833">Ubl conjugation pathway</keyword>
<evidence type="ECO:0000313" key="10">
    <source>
        <dbReference type="Ensembl" id="ENSNMLP00000013213.1"/>
    </source>
</evidence>
<dbReference type="Pfam" id="PF25041">
    <property type="entry name" value="UFL1_C"/>
    <property type="match status" value="1"/>
</dbReference>
<evidence type="ECO:0000256" key="2">
    <source>
        <dbReference type="ARBA" id="ARBA00019780"/>
    </source>
</evidence>
<keyword evidence="11" id="KW-1185">Reference proteome</keyword>
<dbReference type="PANTHER" id="PTHR31057:SF0">
    <property type="entry name" value="E3 UFM1-PROTEIN LIGASE 1"/>
    <property type="match status" value="1"/>
</dbReference>
<feature type="domain" description="E3 UFM1-protein ligase 1-like N-terminal" evidence="7">
    <location>
        <begin position="7"/>
        <end position="284"/>
    </location>
</feature>
<evidence type="ECO:0000256" key="1">
    <source>
        <dbReference type="ARBA" id="ARBA00010789"/>
    </source>
</evidence>
<protein>
    <recommendedName>
        <fullName evidence="2">E3 UFM1-protein ligase 1</fullName>
    </recommendedName>
    <alternativeName>
        <fullName evidence="5">E3 UFM1-protein transferase 1</fullName>
    </alternativeName>
</protein>
<dbReference type="AlphaFoldDB" id="A0A8C6SZF5"/>
<dbReference type="InterPro" id="IPR056580">
    <property type="entry name" value="Ufl1_dom"/>
</dbReference>
<dbReference type="Pfam" id="PF25870">
    <property type="entry name" value="WHD_UFL1_5th"/>
    <property type="match status" value="1"/>
</dbReference>
<accession>A0A8C6SZF5</accession>
<evidence type="ECO:0000256" key="5">
    <source>
        <dbReference type="ARBA" id="ARBA00031516"/>
    </source>
</evidence>
<name>A0A8C6SZF5_9GOBI</name>
<dbReference type="GO" id="GO:1990592">
    <property type="term" value="P:protein K69-linked ufmylation"/>
    <property type="evidence" value="ECO:0007669"/>
    <property type="project" value="TreeGrafter"/>
</dbReference>
<sequence length="787" mass="88300">MAADWEEIRRLAADFQRAQFAETVQRLSERNCIEIIHKLVEDKQLDVVHTLDGKEYITPAQISREIRDELYVHGGRVNIVDLQQIINVDWVHVENRASDIAKFDRGVQLVLGQLIDNAYLDRLAEEVNDKLQEAGLISIAELCKSYDLPGDFLTEVLSKRLGKLIQGEMDQYNRGIIFTQAFVARHKARIQGLFSAITRPTPVSSMIGAFGFQEHLLYSVLEELVNTGRLKGTVVGGRQDKAVYIPDIYARTQNAWVDSFLQQNGYLEFDSLVRLGIPDPSSYIKKRFKSSKLLFLRAACVGQGLVDQVEASVEEAVSSASWTDIQPILPSCLSEEDVGILISQAMRNINAQSSARVLGETVVVSEKFISSCLALFDEDMQKKALKEVKNNPVFLITEDDIKQASMLTESSTSSKKDKREADRRKKATEGSGSVKAGGGGNAREIRIRKTKKKGRKDEDSDEETGSSQQSMYRNKQTEVPFMAEDEIITVLEQRLADCPEEILSELAEQLSRPLTKNYQEVLRTVFMSSSSSTTGASKKKSMKDLQEEISNLYNNIRLFEKGTKLFSDETQVNIAKHVLRTVCADMTNILVNFLAADMMMSAENPSSITSEVRLKIIGKLPEETKGPLMKLHNALNGKSIEDFLTNIESSAEVCGFMLKKFVLCVCIACRQVLFMHRHALLEQLRDTEDPALVLHLTSVLLFQAQTQNMLHAPGRCVPQIIGTLTGRITEQQQLLASYQSLVVKQLVSHKQDEGDQEEPDEDTRAVRTQIMALTPQVKELVQKKTEE</sequence>
<organism evidence="10 11">
    <name type="scientific">Neogobius melanostomus</name>
    <name type="common">round goby</name>
    <dbReference type="NCBI Taxonomy" id="47308"/>
    <lineage>
        <taxon>Eukaryota</taxon>
        <taxon>Metazoa</taxon>
        <taxon>Chordata</taxon>
        <taxon>Craniata</taxon>
        <taxon>Vertebrata</taxon>
        <taxon>Euteleostomi</taxon>
        <taxon>Actinopterygii</taxon>
        <taxon>Neopterygii</taxon>
        <taxon>Teleostei</taxon>
        <taxon>Neoteleostei</taxon>
        <taxon>Acanthomorphata</taxon>
        <taxon>Gobiaria</taxon>
        <taxon>Gobiiformes</taxon>
        <taxon>Gobioidei</taxon>
        <taxon>Gobiidae</taxon>
        <taxon>Benthophilinae</taxon>
        <taxon>Neogobiini</taxon>
        <taxon>Neogobius</taxon>
    </lineage>
</organism>
<dbReference type="GO" id="GO:0005789">
    <property type="term" value="C:endoplasmic reticulum membrane"/>
    <property type="evidence" value="ECO:0007669"/>
    <property type="project" value="TreeGrafter"/>
</dbReference>
<keyword evidence="3" id="KW-0808">Transferase</keyword>
<comment type="similarity">
    <text evidence="1">Belongs to the UFL1 family.</text>
</comment>
<evidence type="ECO:0000259" key="9">
    <source>
        <dbReference type="Pfam" id="PF25041"/>
    </source>
</evidence>
<dbReference type="InterPro" id="IPR018611">
    <property type="entry name" value="Ufl1"/>
</dbReference>
<dbReference type="Pfam" id="PF23659">
    <property type="entry name" value="UFL1"/>
    <property type="match status" value="1"/>
</dbReference>
<dbReference type="InterPro" id="IPR056579">
    <property type="entry name" value="Ufl1_N"/>
</dbReference>
<feature type="compositionally biased region" description="Basic and acidic residues" evidence="6">
    <location>
        <begin position="414"/>
        <end position="423"/>
    </location>
</feature>
<evidence type="ECO:0000256" key="4">
    <source>
        <dbReference type="ARBA" id="ARBA00022786"/>
    </source>
</evidence>
<feature type="compositionally biased region" description="Polar residues" evidence="6">
    <location>
        <begin position="465"/>
        <end position="474"/>
    </location>
</feature>
<dbReference type="GO" id="GO:0032434">
    <property type="term" value="P:regulation of proteasomal ubiquitin-dependent protein catabolic process"/>
    <property type="evidence" value="ECO:0007669"/>
    <property type="project" value="TreeGrafter"/>
</dbReference>
<feature type="domain" description="E3 UFM1-protein ligase-like C-terminal" evidence="9">
    <location>
        <begin position="670"/>
        <end position="780"/>
    </location>
</feature>
<evidence type="ECO:0000313" key="11">
    <source>
        <dbReference type="Proteomes" id="UP000694523"/>
    </source>
</evidence>
<dbReference type="Pfam" id="PF09743">
    <property type="entry name" value="E3_UFM1_ligase"/>
    <property type="match status" value="1"/>
</dbReference>
<evidence type="ECO:0000259" key="7">
    <source>
        <dbReference type="Pfam" id="PF09743"/>
    </source>
</evidence>
<dbReference type="Ensembl" id="ENSNMLT00000014874.1">
    <property type="protein sequence ID" value="ENSNMLP00000013213.1"/>
    <property type="gene ID" value="ENSNMLG00000008871.1"/>
</dbReference>